<dbReference type="InterPro" id="IPR013980">
    <property type="entry name" value="MANSC_dom"/>
</dbReference>
<evidence type="ECO:0000259" key="10">
    <source>
        <dbReference type="PROSITE" id="PS50986"/>
    </source>
</evidence>
<reference evidence="11" key="1">
    <citation type="submission" date="2021-04" db="EMBL/GenBank/DDBJ databases">
        <authorList>
            <consortium name="Wellcome Sanger Institute Data Sharing"/>
        </authorList>
    </citation>
    <scope>NUCLEOTIDE SEQUENCE [LARGE SCALE GENOMIC DNA]</scope>
</reference>
<evidence type="ECO:0000313" key="12">
    <source>
        <dbReference type="Proteomes" id="UP000472264"/>
    </source>
</evidence>
<dbReference type="InterPro" id="IPR011106">
    <property type="entry name" value="MANSC_N"/>
</dbReference>
<evidence type="ECO:0000256" key="2">
    <source>
        <dbReference type="ARBA" id="ARBA00022692"/>
    </source>
</evidence>
<feature type="compositionally biased region" description="Pro residues" evidence="7">
    <location>
        <begin position="234"/>
        <end position="435"/>
    </location>
</feature>
<dbReference type="OMA" id="QHTHRQA"/>
<evidence type="ECO:0000256" key="5">
    <source>
        <dbReference type="ARBA" id="ARBA00023136"/>
    </source>
</evidence>
<evidence type="ECO:0000256" key="9">
    <source>
        <dbReference type="SAM" id="SignalP"/>
    </source>
</evidence>
<keyword evidence="6" id="KW-0325">Glycoprotein</keyword>
<proteinExistence type="predicted"/>
<evidence type="ECO:0000256" key="7">
    <source>
        <dbReference type="SAM" id="MobiDB-lite"/>
    </source>
</evidence>
<dbReference type="Proteomes" id="UP000472264">
    <property type="component" value="Chromosome 16"/>
</dbReference>
<dbReference type="GO" id="GO:0016020">
    <property type="term" value="C:membrane"/>
    <property type="evidence" value="ECO:0007669"/>
    <property type="project" value="UniProtKB-SubCell"/>
</dbReference>
<dbReference type="SMART" id="SM00765">
    <property type="entry name" value="MANEC"/>
    <property type="match status" value="1"/>
</dbReference>
<evidence type="ECO:0000313" key="11">
    <source>
        <dbReference type="Ensembl" id="ENSENLP00000015031.1"/>
    </source>
</evidence>
<feature type="chain" id="PRO_5025445914" description="MANSC domain-containing protein" evidence="9">
    <location>
        <begin position="20"/>
        <end position="604"/>
    </location>
</feature>
<evidence type="ECO:0000256" key="3">
    <source>
        <dbReference type="ARBA" id="ARBA00022729"/>
    </source>
</evidence>
<feature type="domain" description="MANSC" evidence="10">
    <location>
        <begin position="34"/>
        <end position="112"/>
    </location>
</feature>
<dbReference type="InParanoid" id="A0A665U6S9"/>
<reference evidence="11" key="3">
    <citation type="submission" date="2025-09" db="UniProtKB">
        <authorList>
            <consortium name="Ensembl"/>
        </authorList>
    </citation>
    <scope>IDENTIFICATION</scope>
</reference>
<feature type="transmembrane region" description="Helical" evidence="8">
    <location>
        <begin position="547"/>
        <end position="571"/>
    </location>
</feature>
<feature type="compositionally biased region" description="Low complexity" evidence="7">
    <location>
        <begin position="187"/>
        <end position="200"/>
    </location>
</feature>
<protein>
    <recommendedName>
        <fullName evidence="10">MANSC domain-containing protein</fullName>
    </recommendedName>
</protein>
<feature type="compositionally biased region" description="Polar residues" evidence="7">
    <location>
        <begin position="477"/>
        <end position="516"/>
    </location>
</feature>
<dbReference type="PROSITE" id="PS50986">
    <property type="entry name" value="MANSC"/>
    <property type="match status" value="1"/>
</dbReference>
<keyword evidence="3 9" id="KW-0732">Signal</keyword>
<dbReference type="Ensembl" id="ENSENLT00000015623.1">
    <property type="protein sequence ID" value="ENSENLP00000015031.1"/>
    <property type="gene ID" value="ENSENLG00000007020.1"/>
</dbReference>
<accession>A0A665U6S9</accession>
<feature type="region of interest" description="Disordered" evidence="7">
    <location>
        <begin position="234"/>
        <end position="440"/>
    </location>
</feature>
<dbReference type="PANTHER" id="PTHR46876">
    <property type="entry name" value="LOW-DENSITY LIPOPROTEIN RECEPTOR-RELATED PROTEIN 11"/>
    <property type="match status" value="1"/>
</dbReference>
<keyword evidence="4 8" id="KW-1133">Transmembrane helix</keyword>
<reference evidence="11" key="2">
    <citation type="submission" date="2025-08" db="UniProtKB">
        <authorList>
            <consortium name="Ensembl"/>
        </authorList>
    </citation>
    <scope>IDENTIFICATION</scope>
</reference>
<feature type="region of interest" description="Disordered" evidence="7">
    <location>
        <begin position="456"/>
        <end position="526"/>
    </location>
</feature>
<feature type="signal peptide" evidence="9">
    <location>
        <begin position="1"/>
        <end position="19"/>
    </location>
</feature>
<dbReference type="PANTHER" id="PTHR46876:SF1">
    <property type="entry name" value="LOW-DENSITY LIPOPROTEIN RECEPTOR-RELATED PROTEIN 11"/>
    <property type="match status" value="1"/>
</dbReference>
<feature type="compositionally biased region" description="Basic and acidic residues" evidence="7">
    <location>
        <begin position="144"/>
        <end position="155"/>
    </location>
</feature>
<evidence type="ECO:0000256" key="1">
    <source>
        <dbReference type="ARBA" id="ARBA00004479"/>
    </source>
</evidence>
<name>A0A665U6S9_ECHNA</name>
<organism evidence="11 12">
    <name type="scientific">Echeneis naucrates</name>
    <name type="common">Live sharksucker</name>
    <dbReference type="NCBI Taxonomy" id="173247"/>
    <lineage>
        <taxon>Eukaryota</taxon>
        <taxon>Metazoa</taxon>
        <taxon>Chordata</taxon>
        <taxon>Craniata</taxon>
        <taxon>Vertebrata</taxon>
        <taxon>Euteleostomi</taxon>
        <taxon>Actinopterygii</taxon>
        <taxon>Neopterygii</taxon>
        <taxon>Teleostei</taxon>
        <taxon>Neoteleostei</taxon>
        <taxon>Acanthomorphata</taxon>
        <taxon>Carangaria</taxon>
        <taxon>Carangiformes</taxon>
        <taxon>Echeneidae</taxon>
        <taxon>Echeneis</taxon>
    </lineage>
</organism>
<keyword evidence="5 8" id="KW-0472">Membrane</keyword>
<comment type="subcellular location">
    <subcellularLocation>
        <location evidence="1">Membrane</location>
        <topology evidence="1">Single-pass type I membrane protein</topology>
    </subcellularLocation>
</comment>
<keyword evidence="2 8" id="KW-0812">Transmembrane</keyword>
<feature type="compositionally biased region" description="Pro residues" evidence="7">
    <location>
        <begin position="201"/>
        <end position="217"/>
    </location>
</feature>
<sequence>MNATLGLLAVLSLVCHTECRCSPTSYYKNCWIRRFPGVFIDTEESQRKGAQLLSCHREDTALKCSRSCCLTGNFSCNLAVFHFDTTQENCFHLQCPTLESCILKHRANVVLYNITKGVDPDLLVFGNHFTSNVRVLPHHYDRVNASEPLPSDKRHFMPPPPLAALPPPHSPPPPSALPTAPAPPSSPLAISPPLTALPSPVALPPPPAPPSPVPAPPPTVPLSPVPAPPPTVPLSPVPAPPPTVPPSPVPAPPPTVPLSPVPAPPPTVPLSPVPPPPPTVPLSPVPAPPPTVPPSPVPPPPPTVPLSPVPAPPPTVPPSPVPAPPPTVPPSPVPAPPPTVPLSPYPAPPPTVPPSPVPAPPPTVPPSPVPAPPPTVPLSPYPAPPPTVPLSPVPAPPPTVPPSPVPAPPPTVPASPVPAPPPTVPPSPAAQPPAFSPTVSGVPAAAAALTVLGNQAQTTAPHSSPFSPSPAIPTTFGRINSETTPLFSTSLIRSQSTAPPASSALDNSKQYSNDTKVSLGKNHSAAGGEDSVGGFGPGWPRAAHASLLVAVAVCVAAVLGCCCSGLLVVGWRGQGRRTGRYRSPWRGKAGSMRLVKYVLVRESS</sequence>
<feature type="region of interest" description="Disordered" evidence="7">
    <location>
        <begin position="144"/>
        <end position="217"/>
    </location>
</feature>
<dbReference type="AlphaFoldDB" id="A0A665U6S9"/>
<evidence type="ECO:0000256" key="8">
    <source>
        <dbReference type="SAM" id="Phobius"/>
    </source>
</evidence>
<evidence type="ECO:0000256" key="4">
    <source>
        <dbReference type="ARBA" id="ARBA00022989"/>
    </source>
</evidence>
<feature type="compositionally biased region" description="Pro residues" evidence="7">
    <location>
        <begin position="157"/>
        <end position="186"/>
    </location>
</feature>
<dbReference type="Pfam" id="PF07502">
    <property type="entry name" value="MANEC"/>
    <property type="match status" value="1"/>
</dbReference>
<evidence type="ECO:0000256" key="6">
    <source>
        <dbReference type="ARBA" id="ARBA00023180"/>
    </source>
</evidence>
<dbReference type="PRINTS" id="PR01217">
    <property type="entry name" value="PRICHEXTENSN"/>
</dbReference>
<keyword evidence="12" id="KW-1185">Reference proteome</keyword>